<dbReference type="FunFam" id="2.60.40.770:FF:000001">
    <property type="entry name" value="NPC intracellular cholesterol transporter 2"/>
    <property type="match status" value="1"/>
</dbReference>
<gene>
    <name evidence="6" type="ORF">EEDITHA_LOCUS10142</name>
</gene>
<keyword evidence="4" id="KW-0732">Signal</keyword>
<dbReference type="AlphaFoldDB" id="A0AAU9U628"/>
<dbReference type="InterPro" id="IPR039670">
    <property type="entry name" value="NPC2-like"/>
</dbReference>
<dbReference type="Proteomes" id="UP001153954">
    <property type="component" value="Unassembled WGS sequence"/>
</dbReference>
<dbReference type="Gene3D" id="2.60.40.770">
    <property type="match status" value="1"/>
</dbReference>
<dbReference type="GO" id="GO:0032934">
    <property type="term" value="F:sterol binding"/>
    <property type="evidence" value="ECO:0007669"/>
    <property type="project" value="InterPro"/>
</dbReference>
<accession>A0AAU9U628</accession>
<name>A0AAU9U628_EUPED</name>
<feature type="signal peptide" evidence="4">
    <location>
        <begin position="1"/>
        <end position="21"/>
    </location>
</feature>
<comment type="similarity">
    <text evidence="2">Belongs to the NPC2 family.</text>
</comment>
<evidence type="ECO:0000313" key="7">
    <source>
        <dbReference type="Proteomes" id="UP001153954"/>
    </source>
</evidence>
<dbReference type="PANTHER" id="PTHR11306:SF68">
    <property type="entry name" value="NPC INTRACELLULAR CHOLESTEROL TRANSPORTER 2"/>
    <property type="match status" value="1"/>
</dbReference>
<reference evidence="6" key="1">
    <citation type="submission" date="2022-03" db="EMBL/GenBank/DDBJ databases">
        <authorList>
            <person name="Tunstrom K."/>
        </authorList>
    </citation>
    <scope>NUCLEOTIDE SEQUENCE</scope>
</reference>
<dbReference type="InterPro" id="IPR014756">
    <property type="entry name" value="Ig_E-set"/>
</dbReference>
<dbReference type="GO" id="GO:0015918">
    <property type="term" value="P:sterol transport"/>
    <property type="evidence" value="ECO:0007669"/>
    <property type="project" value="InterPro"/>
</dbReference>
<dbReference type="PANTHER" id="PTHR11306">
    <property type="entry name" value="NIEMANN PICK TYPE C2 PROTEIN NPC2-RELATED"/>
    <property type="match status" value="1"/>
</dbReference>
<evidence type="ECO:0000256" key="1">
    <source>
        <dbReference type="ARBA" id="ARBA00004613"/>
    </source>
</evidence>
<evidence type="ECO:0000259" key="5">
    <source>
        <dbReference type="SMART" id="SM00737"/>
    </source>
</evidence>
<dbReference type="GO" id="GO:0005576">
    <property type="term" value="C:extracellular region"/>
    <property type="evidence" value="ECO:0007669"/>
    <property type="project" value="UniProtKB-SubCell"/>
</dbReference>
<protein>
    <recommendedName>
        <fullName evidence="5">MD-2-related lipid-recognition domain-containing protein</fullName>
    </recommendedName>
</protein>
<sequence length="169" mass="18562">MNKLYITVAVLLAITIFAVRSDETPSQQCPGQDFDNLRERIQVLPCGKSQCKLRKGTNTTVVFKFKPKNVVNELTNDVYAIIGGLPLPFIGVAGMSACTQIKHADTGEPAPCPLEPNKEYVYTNIFPILNLYPQVPLRVHWALNDGNTDVLCFEVPAVITAASKKNQAS</sequence>
<dbReference type="EMBL" id="CAKOGL010000014">
    <property type="protein sequence ID" value="CAH2094588.1"/>
    <property type="molecule type" value="Genomic_DNA"/>
</dbReference>
<evidence type="ECO:0000256" key="3">
    <source>
        <dbReference type="ARBA" id="ARBA00022525"/>
    </source>
</evidence>
<dbReference type="Pfam" id="PF02221">
    <property type="entry name" value="E1_DerP2_DerF2"/>
    <property type="match status" value="1"/>
</dbReference>
<dbReference type="SUPFAM" id="SSF81296">
    <property type="entry name" value="E set domains"/>
    <property type="match status" value="1"/>
</dbReference>
<dbReference type="SMART" id="SM00737">
    <property type="entry name" value="ML"/>
    <property type="match status" value="1"/>
</dbReference>
<proteinExistence type="inferred from homology"/>
<feature type="chain" id="PRO_5043336643" description="MD-2-related lipid-recognition domain-containing protein" evidence="4">
    <location>
        <begin position="22"/>
        <end position="169"/>
    </location>
</feature>
<evidence type="ECO:0000256" key="4">
    <source>
        <dbReference type="SAM" id="SignalP"/>
    </source>
</evidence>
<organism evidence="6 7">
    <name type="scientific">Euphydryas editha</name>
    <name type="common">Edith's checkerspot</name>
    <dbReference type="NCBI Taxonomy" id="104508"/>
    <lineage>
        <taxon>Eukaryota</taxon>
        <taxon>Metazoa</taxon>
        <taxon>Ecdysozoa</taxon>
        <taxon>Arthropoda</taxon>
        <taxon>Hexapoda</taxon>
        <taxon>Insecta</taxon>
        <taxon>Pterygota</taxon>
        <taxon>Neoptera</taxon>
        <taxon>Endopterygota</taxon>
        <taxon>Lepidoptera</taxon>
        <taxon>Glossata</taxon>
        <taxon>Ditrysia</taxon>
        <taxon>Papilionoidea</taxon>
        <taxon>Nymphalidae</taxon>
        <taxon>Nymphalinae</taxon>
        <taxon>Euphydryas</taxon>
    </lineage>
</organism>
<feature type="domain" description="MD-2-related lipid-recognition" evidence="5">
    <location>
        <begin position="26"/>
        <end position="157"/>
    </location>
</feature>
<comment type="caution">
    <text evidence="6">The sequence shown here is derived from an EMBL/GenBank/DDBJ whole genome shotgun (WGS) entry which is preliminary data.</text>
</comment>
<evidence type="ECO:0000313" key="6">
    <source>
        <dbReference type="EMBL" id="CAH2094588.1"/>
    </source>
</evidence>
<dbReference type="InterPro" id="IPR003172">
    <property type="entry name" value="ML_dom"/>
</dbReference>
<keyword evidence="7" id="KW-1185">Reference proteome</keyword>
<comment type="subcellular location">
    <subcellularLocation>
        <location evidence="1">Secreted</location>
    </subcellularLocation>
</comment>
<keyword evidence="3" id="KW-0964">Secreted</keyword>
<evidence type="ECO:0000256" key="2">
    <source>
        <dbReference type="ARBA" id="ARBA00006370"/>
    </source>
</evidence>